<evidence type="ECO:0000256" key="1">
    <source>
        <dbReference type="SAM" id="MobiDB-lite"/>
    </source>
</evidence>
<dbReference type="Gene3D" id="1.10.287.700">
    <property type="entry name" value="Helix hairpin bin"/>
    <property type="match status" value="1"/>
</dbReference>
<feature type="compositionally biased region" description="Polar residues" evidence="1">
    <location>
        <begin position="1"/>
        <end position="12"/>
    </location>
</feature>
<reference evidence="2 3" key="1">
    <citation type="journal article" date="2019" name="Int. J. Syst. Evol. Microbiol.">
        <title>The Global Catalogue of Microorganisms (GCM) 10K type strain sequencing project: providing services to taxonomists for standard genome sequencing and annotation.</title>
        <authorList>
            <consortium name="The Broad Institute Genomics Platform"/>
            <consortium name="The Broad Institute Genome Sequencing Center for Infectious Disease"/>
            <person name="Wu L."/>
            <person name="Ma J."/>
        </authorList>
    </citation>
    <scope>NUCLEOTIDE SEQUENCE [LARGE SCALE GENOMIC DNA]</scope>
    <source>
        <strain evidence="2 3">JCM 16242</strain>
    </source>
</reference>
<gene>
    <name evidence="2" type="ORF">GCM10009126_12080</name>
</gene>
<accession>A0ABN0UEU2</accession>
<feature type="region of interest" description="Disordered" evidence="1">
    <location>
        <begin position="1"/>
        <end position="74"/>
    </location>
</feature>
<sequence>MNNQLPENSAPLSGNRIDEKAERVKQATSSAVASTKEAVDRAADHVEESLHRATDKTAQAANRAADTAADVAERGREVCDRTMDTADAWLDQARLYVREKPMQSVAMALGAGWLLGRILRR</sequence>
<evidence type="ECO:0000313" key="3">
    <source>
        <dbReference type="Proteomes" id="UP001500657"/>
    </source>
</evidence>
<dbReference type="EMBL" id="BAAAFO010000002">
    <property type="protein sequence ID" value="GAA0248171.1"/>
    <property type="molecule type" value="Genomic_DNA"/>
</dbReference>
<dbReference type="RefSeq" id="WP_343881227.1">
    <property type="nucleotide sequence ID" value="NZ_BAAAFO010000002.1"/>
</dbReference>
<feature type="compositionally biased region" description="Basic and acidic residues" evidence="1">
    <location>
        <begin position="37"/>
        <end position="55"/>
    </location>
</feature>
<organism evidence="2 3">
    <name type="scientific">Rhodanobacter caeni</name>
    <dbReference type="NCBI Taxonomy" id="657654"/>
    <lineage>
        <taxon>Bacteria</taxon>
        <taxon>Pseudomonadati</taxon>
        <taxon>Pseudomonadota</taxon>
        <taxon>Gammaproteobacteria</taxon>
        <taxon>Lysobacterales</taxon>
        <taxon>Rhodanobacteraceae</taxon>
        <taxon>Rhodanobacter</taxon>
    </lineage>
</organism>
<protein>
    <recommendedName>
        <fullName evidence="4">DUF883 domain-containing protein</fullName>
    </recommendedName>
</protein>
<comment type="caution">
    <text evidence="2">The sequence shown here is derived from an EMBL/GenBank/DDBJ whole genome shotgun (WGS) entry which is preliminary data.</text>
</comment>
<feature type="compositionally biased region" description="Basic and acidic residues" evidence="1">
    <location>
        <begin position="16"/>
        <end position="25"/>
    </location>
</feature>
<proteinExistence type="predicted"/>
<evidence type="ECO:0008006" key="4">
    <source>
        <dbReference type="Google" id="ProtNLM"/>
    </source>
</evidence>
<name>A0ABN0UEU2_9GAMM</name>
<dbReference type="Proteomes" id="UP001500657">
    <property type="component" value="Unassembled WGS sequence"/>
</dbReference>
<keyword evidence="3" id="KW-1185">Reference proteome</keyword>
<feature type="compositionally biased region" description="Low complexity" evidence="1">
    <location>
        <begin position="56"/>
        <end position="70"/>
    </location>
</feature>
<evidence type="ECO:0000313" key="2">
    <source>
        <dbReference type="EMBL" id="GAA0248171.1"/>
    </source>
</evidence>